<evidence type="ECO:0000313" key="2">
    <source>
        <dbReference type="EMBL" id="SCG60763.1"/>
    </source>
</evidence>
<organism evidence="2 3">
    <name type="scientific">Micromonospora coxensis</name>
    <dbReference type="NCBI Taxonomy" id="356852"/>
    <lineage>
        <taxon>Bacteria</taxon>
        <taxon>Bacillati</taxon>
        <taxon>Actinomycetota</taxon>
        <taxon>Actinomycetes</taxon>
        <taxon>Micromonosporales</taxon>
        <taxon>Micromonosporaceae</taxon>
        <taxon>Micromonospora</taxon>
    </lineage>
</organism>
<feature type="region of interest" description="Disordered" evidence="1">
    <location>
        <begin position="44"/>
        <end position="82"/>
    </location>
</feature>
<accession>A0A1C5IRJ7</accession>
<keyword evidence="3" id="KW-1185">Reference proteome</keyword>
<dbReference type="OrthoDB" id="3347970at2"/>
<dbReference type="InterPro" id="IPR011659">
    <property type="entry name" value="WD40"/>
</dbReference>
<dbReference type="Pfam" id="PF07676">
    <property type="entry name" value="PD40"/>
    <property type="match status" value="1"/>
</dbReference>
<evidence type="ECO:0000256" key="1">
    <source>
        <dbReference type="SAM" id="MobiDB-lite"/>
    </source>
</evidence>
<dbReference type="RefSeq" id="WP_088976727.1">
    <property type="nucleotide sequence ID" value="NZ_LT607753.1"/>
</dbReference>
<proteinExistence type="predicted"/>
<dbReference type="Gene3D" id="2.120.10.30">
    <property type="entry name" value="TolB, C-terminal domain"/>
    <property type="match status" value="1"/>
</dbReference>
<dbReference type="InterPro" id="IPR011042">
    <property type="entry name" value="6-blade_b-propeller_TolB-like"/>
</dbReference>
<gene>
    <name evidence="2" type="ORF">GA0070614_3252</name>
</gene>
<sequence length="370" mass="39319">MTIELTDRAARPAPPRRGRHAMTGTVALLVLAVGLSDLSGVRRPAATPTAGVGTGAPSSTAPPPPAPAPSVPSPPRVTTSAVTPVGPPAALGRLFYVPSEQVAGRERVRLRSWRPGERPRTLTELPQVAALANASVSPDGRRIAWVDPGRAATLFVADVDGSRRRTLARHVDAYCVTPTWAPDSRRLLFREADPLGTPGRFGVLDTAGRRTRVTWWDAEPQGCHALWSADGRTVAMNSATGVTLYSADGHRPRPVPHLSGPSVWRSAHVASLSPDGSRIALTRTRPHEQTGDVGRLLTANAVLWTRDGREVSLPTGGRELRQVFFRPDGSAVVRVRAGAGHALLVVGRDGRKVSEVAEPAELRGMQIVSA</sequence>
<dbReference type="Proteomes" id="UP000198215">
    <property type="component" value="Chromosome I"/>
</dbReference>
<feature type="compositionally biased region" description="Basic and acidic residues" evidence="1">
    <location>
        <begin position="1"/>
        <end position="10"/>
    </location>
</feature>
<dbReference type="EMBL" id="LT607753">
    <property type="protein sequence ID" value="SCG60763.1"/>
    <property type="molecule type" value="Genomic_DNA"/>
</dbReference>
<feature type="compositionally biased region" description="Low complexity" evidence="1">
    <location>
        <begin position="44"/>
        <end position="59"/>
    </location>
</feature>
<dbReference type="SUPFAM" id="SSF69304">
    <property type="entry name" value="Tricorn protease N-terminal domain"/>
    <property type="match status" value="1"/>
</dbReference>
<feature type="compositionally biased region" description="Pro residues" evidence="1">
    <location>
        <begin position="60"/>
        <end position="75"/>
    </location>
</feature>
<protein>
    <submittedName>
        <fullName evidence="2">WD40-like Beta Propeller Repeat</fullName>
    </submittedName>
</protein>
<feature type="region of interest" description="Disordered" evidence="1">
    <location>
        <begin position="1"/>
        <end position="20"/>
    </location>
</feature>
<dbReference type="AlphaFoldDB" id="A0A1C5IRJ7"/>
<evidence type="ECO:0000313" key="3">
    <source>
        <dbReference type="Proteomes" id="UP000198215"/>
    </source>
</evidence>
<reference evidence="3" key="1">
    <citation type="submission" date="2016-06" db="EMBL/GenBank/DDBJ databases">
        <authorList>
            <person name="Varghese N."/>
            <person name="Submissions Spin"/>
        </authorList>
    </citation>
    <scope>NUCLEOTIDE SEQUENCE [LARGE SCALE GENOMIC DNA]</scope>
    <source>
        <strain evidence="3">DSM 45161</strain>
    </source>
</reference>
<name>A0A1C5IRJ7_9ACTN</name>